<evidence type="ECO:0000313" key="3">
    <source>
        <dbReference type="Proteomes" id="UP000288012"/>
    </source>
</evidence>
<accession>A0A433JGG4</accession>
<feature type="transmembrane region" description="Helical" evidence="1">
    <location>
        <begin position="6"/>
        <end position="24"/>
    </location>
</feature>
<keyword evidence="1" id="KW-1133">Transmembrane helix</keyword>
<keyword evidence="3" id="KW-1185">Reference proteome</keyword>
<evidence type="ECO:0000313" key="2">
    <source>
        <dbReference type="EMBL" id="RUQ79217.1"/>
    </source>
</evidence>
<evidence type="ECO:0000256" key="1">
    <source>
        <dbReference type="SAM" id="Phobius"/>
    </source>
</evidence>
<reference evidence="2 3" key="1">
    <citation type="submission" date="2018-12" db="EMBL/GenBank/DDBJ databases">
        <title>Legionella sp,whole genome shotgun sequence.</title>
        <authorList>
            <person name="Wu H."/>
        </authorList>
    </citation>
    <scope>NUCLEOTIDE SEQUENCE [LARGE SCALE GENOMIC DNA]</scope>
    <source>
        <strain evidence="3">km714</strain>
    </source>
</reference>
<comment type="caution">
    <text evidence="2">The sequence shown here is derived from an EMBL/GenBank/DDBJ whole genome shotgun (WGS) entry which is preliminary data.</text>
</comment>
<name>A0A433JGG4_9GAMM</name>
<sequence length="277" mass="31791">MDPITVAIIGAVVFGVASAFAVFVRELLLSRDKQLNEEAQQRALAQETKELEKIRVQMETSRRFDSHYQVLGANKDAIRYLDQKIEEILNKKLILVQRYAQMTLKESEAIVAGKAVLEGSSLAERKATCDLLRAEIDEEIKYYESELQQLQKRRASLWDAHNELQTSLLAQEKARNERLDGLYTHHSGVLEKVYLRHDEHLEAVTKKSIDAGTEALKILLAPFHFLLKLFKLSDGIFSEQAQEEIAARKKVSEVEREINEIDYEHRAEGNFRMPELV</sequence>
<dbReference type="RefSeq" id="WP_127032578.1">
    <property type="nucleotide sequence ID" value="NZ_RZGR01000049.1"/>
</dbReference>
<protein>
    <submittedName>
        <fullName evidence="2">Uncharacterized protein</fullName>
    </submittedName>
</protein>
<organism evidence="2 3">
    <name type="scientific">Legionella septentrionalis</name>
    <dbReference type="NCBI Taxonomy" id="2498109"/>
    <lineage>
        <taxon>Bacteria</taxon>
        <taxon>Pseudomonadati</taxon>
        <taxon>Pseudomonadota</taxon>
        <taxon>Gammaproteobacteria</taxon>
        <taxon>Legionellales</taxon>
        <taxon>Legionellaceae</taxon>
        <taxon>Legionella</taxon>
    </lineage>
</organism>
<gene>
    <name evidence="2" type="ORF">EKM59_11230</name>
</gene>
<dbReference type="AlphaFoldDB" id="A0A433JGG4"/>
<dbReference type="Proteomes" id="UP000288012">
    <property type="component" value="Unassembled WGS sequence"/>
</dbReference>
<proteinExistence type="predicted"/>
<keyword evidence="1" id="KW-0472">Membrane</keyword>
<keyword evidence="1" id="KW-0812">Transmembrane</keyword>
<dbReference type="EMBL" id="RZGR01000049">
    <property type="protein sequence ID" value="RUQ79217.1"/>
    <property type="molecule type" value="Genomic_DNA"/>
</dbReference>